<comment type="similarity">
    <text evidence="1">Belongs to the ParA family.</text>
</comment>
<dbReference type="InterPro" id="IPR025669">
    <property type="entry name" value="AAA_dom"/>
</dbReference>
<accession>A0A346Y5L8</accession>
<evidence type="ECO:0000259" key="4">
    <source>
        <dbReference type="Pfam" id="PF13614"/>
    </source>
</evidence>
<feature type="domain" description="AAA" evidence="4">
    <location>
        <begin position="60"/>
        <end position="235"/>
    </location>
</feature>
<dbReference type="CDD" id="cd02042">
    <property type="entry name" value="ParAB_family"/>
    <property type="match status" value="1"/>
</dbReference>
<reference evidence="5 6" key="1">
    <citation type="submission" date="2018-09" db="EMBL/GenBank/DDBJ databases">
        <title>Complete genome sequence of Euzebya sp. DY32-46 isolated from seawater of Pacific Ocean.</title>
        <authorList>
            <person name="Xu L."/>
            <person name="Wu Y.-H."/>
            <person name="Xu X.-W."/>
        </authorList>
    </citation>
    <scope>NUCLEOTIDE SEQUENCE [LARGE SCALE GENOMIC DNA]</scope>
    <source>
        <strain evidence="5 6">DY32-46</strain>
    </source>
</reference>
<dbReference type="PANTHER" id="PTHR13696:SF52">
    <property type="entry name" value="PARA FAMILY PROTEIN CT_582"/>
    <property type="match status" value="1"/>
</dbReference>
<name>A0A346Y5L8_9ACTN</name>
<dbReference type="FunFam" id="3.40.50.300:FF:000285">
    <property type="entry name" value="Sporulation initiation inhibitor Soj"/>
    <property type="match status" value="1"/>
</dbReference>
<evidence type="ECO:0000313" key="6">
    <source>
        <dbReference type="Proteomes" id="UP000264006"/>
    </source>
</evidence>
<protein>
    <submittedName>
        <fullName evidence="5">Chromosome (Plasmid) partitioning protein ParA</fullName>
    </submittedName>
</protein>
<dbReference type="Proteomes" id="UP000264006">
    <property type="component" value="Chromosome"/>
</dbReference>
<organism evidence="5 6">
    <name type="scientific">Euzebya pacifica</name>
    <dbReference type="NCBI Taxonomy" id="1608957"/>
    <lineage>
        <taxon>Bacteria</taxon>
        <taxon>Bacillati</taxon>
        <taxon>Actinomycetota</taxon>
        <taxon>Nitriliruptoria</taxon>
        <taxon>Euzebyales</taxon>
    </lineage>
</organism>
<keyword evidence="6" id="KW-1185">Reference proteome</keyword>
<dbReference type="Gene3D" id="3.40.50.300">
    <property type="entry name" value="P-loop containing nucleotide triphosphate hydrolases"/>
    <property type="match status" value="1"/>
</dbReference>
<sequence length="327" mass="35531">MTPHDTSGPWYRYWAREDDHADVETSTTRPPVAHDDEESTVPEPVTAPIAEREGRYTAATVLAVANQKGGVGKTTTSVSLAASLAELGLRVLLVDFDPQGNASSGLGLRAHPGQASVYDVLVDAVPVEQAVVPTSQPGLDLIRATIDLAGAEVELVSAFSREHKLRRALDAARDQYDAIIIDCPPSLGLLTVNAMTAADGVVVPIQCEYFALEGLGALRRNVDLIREQLNPNLEMTGFVLTMLDARTRLSQQVVDEVRSHFGDRVFKARIPRTVRLAEAPGFGQPITQFDPSSRGAMAYRRLAQEVVERLDRRANDQQRDTEQGAVA</sequence>
<dbReference type="KEGG" id="euz:DVS28_a5109"/>
<dbReference type="EMBL" id="CP031165">
    <property type="protein sequence ID" value="AXV09765.1"/>
    <property type="molecule type" value="Genomic_DNA"/>
</dbReference>
<proteinExistence type="inferred from homology"/>
<dbReference type="Pfam" id="PF13614">
    <property type="entry name" value="AAA_31"/>
    <property type="match status" value="1"/>
</dbReference>
<evidence type="ECO:0000256" key="3">
    <source>
        <dbReference type="SAM" id="MobiDB-lite"/>
    </source>
</evidence>
<evidence type="ECO:0000256" key="2">
    <source>
        <dbReference type="ARBA" id="ARBA00059092"/>
    </source>
</evidence>
<comment type="function">
    <text evidence="2">May play a role in septum formation.</text>
</comment>
<dbReference type="SUPFAM" id="SSF52540">
    <property type="entry name" value="P-loop containing nucleoside triphosphate hydrolases"/>
    <property type="match status" value="1"/>
</dbReference>
<dbReference type="AlphaFoldDB" id="A0A346Y5L8"/>
<dbReference type="InterPro" id="IPR050678">
    <property type="entry name" value="DNA_Partitioning_ATPase"/>
</dbReference>
<feature type="region of interest" description="Disordered" evidence="3">
    <location>
        <begin position="20"/>
        <end position="42"/>
    </location>
</feature>
<evidence type="ECO:0000256" key="1">
    <source>
        <dbReference type="ARBA" id="ARBA00006976"/>
    </source>
</evidence>
<dbReference type="InterPro" id="IPR027417">
    <property type="entry name" value="P-loop_NTPase"/>
</dbReference>
<dbReference type="PANTHER" id="PTHR13696">
    <property type="entry name" value="P-LOOP CONTAINING NUCLEOSIDE TRIPHOSPHATE HYDROLASE"/>
    <property type="match status" value="1"/>
</dbReference>
<gene>
    <name evidence="5" type="ORF">DVS28_a5109</name>
</gene>
<evidence type="ECO:0000313" key="5">
    <source>
        <dbReference type="EMBL" id="AXV09765.1"/>
    </source>
</evidence>